<evidence type="ECO:0000256" key="10">
    <source>
        <dbReference type="SAM" id="MobiDB-lite"/>
    </source>
</evidence>
<dbReference type="OrthoDB" id="6077919at2759"/>
<accession>A0A9Q1LMB7</accession>
<evidence type="ECO:0000256" key="7">
    <source>
        <dbReference type="ARBA" id="ARBA00023163"/>
    </source>
</evidence>
<dbReference type="SUPFAM" id="SSF57667">
    <property type="entry name" value="beta-beta-alpha zinc fingers"/>
    <property type="match status" value="1"/>
</dbReference>
<dbReference type="EMBL" id="JAJAGQ010000016">
    <property type="protein sequence ID" value="KAJ8540291.1"/>
    <property type="molecule type" value="Genomic_DNA"/>
</dbReference>
<keyword evidence="3" id="KW-0677">Repeat</keyword>
<evidence type="ECO:0000256" key="3">
    <source>
        <dbReference type="ARBA" id="ARBA00022737"/>
    </source>
</evidence>
<evidence type="ECO:0000256" key="4">
    <source>
        <dbReference type="ARBA" id="ARBA00022771"/>
    </source>
</evidence>
<feature type="domain" description="C2H2-type" evidence="11">
    <location>
        <begin position="238"/>
        <end position="265"/>
    </location>
</feature>
<evidence type="ECO:0000256" key="6">
    <source>
        <dbReference type="ARBA" id="ARBA00023015"/>
    </source>
</evidence>
<dbReference type="Pfam" id="PF13912">
    <property type="entry name" value="zf-C2H2_6"/>
    <property type="match status" value="2"/>
</dbReference>
<keyword evidence="7" id="KW-0804">Transcription</keyword>
<dbReference type="Proteomes" id="UP001152561">
    <property type="component" value="Unassembled WGS sequence"/>
</dbReference>
<feature type="domain" description="C2H2-type" evidence="11">
    <location>
        <begin position="146"/>
        <end position="173"/>
    </location>
</feature>
<dbReference type="AlphaFoldDB" id="A0A9Q1LMB7"/>
<gene>
    <name evidence="12" type="ORF">K7X08_030210</name>
</gene>
<dbReference type="InterPro" id="IPR036236">
    <property type="entry name" value="Znf_C2H2_sf"/>
</dbReference>
<feature type="region of interest" description="Disordered" evidence="10">
    <location>
        <begin position="32"/>
        <end position="80"/>
    </location>
</feature>
<sequence>METPQDEVVGVYKDKCTKRVRPQSLIPFTINAHSSTGDVNLDGTVHGKVSTFNNNNNNNDSSPPPATSDENSPHEDFPTEEEEEMAKCLILLSQGGHPYHHRQTPPSKFFDLFNDDMELYQSKFNSKRYVETVDLGNGAKAGTYVYECKTCKRTFPSFQALGGHRASHKKPKALIIEPKKQPLFYFLDQDEPSPPPPPTTDYKYNNKMSPALSPLSAQFNNINMESTSYNKSPSPRIHTCSYCGAEFTSGQALGGHMRRHRGGTNSNTTLCLSPLSTHNPSPSFEDQFANNLKKPRNVLSLDLNLPAPPEYQNQSRNLQHPPKYPIAIEQQQDQEQAQKQQQEQTALVLSTTPQLIDCHY</sequence>
<dbReference type="PANTHER" id="PTHR26374:SF378">
    <property type="entry name" value="C2H2-TYPE ZINC FINGER FAMILY PROTEIN"/>
    <property type="match status" value="1"/>
</dbReference>
<evidence type="ECO:0000256" key="5">
    <source>
        <dbReference type="ARBA" id="ARBA00022833"/>
    </source>
</evidence>
<keyword evidence="2" id="KW-0479">Metal-binding</keyword>
<organism evidence="12 13">
    <name type="scientific">Anisodus acutangulus</name>
    <dbReference type="NCBI Taxonomy" id="402998"/>
    <lineage>
        <taxon>Eukaryota</taxon>
        <taxon>Viridiplantae</taxon>
        <taxon>Streptophyta</taxon>
        <taxon>Embryophyta</taxon>
        <taxon>Tracheophyta</taxon>
        <taxon>Spermatophyta</taxon>
        <taxon>Magnoliopsida</taxon>
        <taxon>eudicotyledons</taxon>
        <taxon>Gunneridae</taxon>
        <taxon>Pentapetalae</taxon>
        <taxon>asterids</taxon>
        <taxon>lamiids</taxon>
        <taxon>Solanales</taxon>
        <taxon>Solanaceae</taxon>
        <taxon>Solanoideae</taxon>
        <taxon>Hyoscyameae</taxon>
        <taxon>Anisodus</taxon>
    </lineage>
</organism>
<name>A0A9Q1LMB7_9SOLA</name>
<protein>
    <recommendedName>
        <fullName evidence="11">C2H2-type domain-containing protein</fullName>
    </recommendedName>
</protein>
<evidence type="ECO:0000259" key="11">
    <source>
        <dbReference type="PROSITE" id="PS50157"/>
    </source>
</evidence>
<reference evidence="13" key="1">
    <citation type="journal article" date="2023" name="Proc. Natl. Acad. Sci. U.S.A.">
        <title>Genomic and structural basis for evolution of tropane alkaloid biosynthesis.</title>
        <authorList>
            <person name="Wanga Y.-J."/>
            <person name="Taina T."/>
            <person name="Yua J.-Y."/>
            <person name="Lia J."/>
            <person name="Xua B."/>
            <person name="Chenc J."/>
            <person name="D'Auriad J.C."/>
            <person name="Huanga J.-P."/>
            <person name="Huanga S.-X."/>
        </authorList>
    </citation>
    <scope>NUCLEOTIDE SEQUENCE [LARGE SCALE GENOMIC DNA]</scope>
    <source>
        <strain evidence="13">cv. KIB-2019</strain>
    </source>
</reference>
<evidence type="ECO:0000256" key="9">
    <source>
        <dbReference type="PROSITE-ProRule" id="PRU00042"/>
    </source>
</evidence>
<keyword evidence="6" id="KW-0805">Transcription regulation</keyword>
<keyword evidence="4 9" id="KW-0863">Zinc-finger</keyword>
<dbReference type="InterPro" id="IPR013087">
    <property type="entry name" value="Znf_C2H2_type"/>
</dbReference>
<dbReference type="Gene3D" id="3.30.160.60">
    <property type="entry name" value="Classic Zinc Finger"/>
    <property type="match status" value="1"/>
</dbReference>
<dbReference type="PROSITE" id="PS50157">
    <property type="entry name" value="ZINC_FINGER_C2H2_2"/>
    <property type="match status" value="2"/>
</dbReference>
<dbReference type="GO" id="GO:0008270">
    <property type="term" value="F:zinc ion binding"/>
    <property type="evidence" value="ECO:0007669"/>
    <property type="project" value="UniProtKB-KW"/>
</dbReference>
<dbReference type="PROSITE" id="PS00028">
    <property type="entry name" value="ZINC_FINGER_C2H2_1"/>
    <property type="match status" value="2"/>
</dbReference>
<evidence type="ECO:0000313" key="13">
    <source>
        <dbReference type="Proteomes" id="UP001152561"/>
    </source>
</evidence>
<evidence type="ECO:0000256" key="8">
    <source>
        <dbReference type="ARBA" id="ARBA00023242"/>
    </source>
</evidence>
<keyword evidence="13" id="KW-1185">Reference proteome</keyword>
<dbReference type="PANTHER" id="PTHR26374">
    <property type="entry name" value="ZINC FINGER PROTEIN ZAT5"/>
    <property type="match status" value="1"/>
</dbReference>
<proteinExistence type="predicted"/>
<evidence type="ECO:0000256" key="1">
    <source>
        <dbReference type="ARBA" id="ARBA00004123"/>
    </source>
</evidence>
<keyword evidence="5" id="KW-0862">Zinc</keyword>
<comment type="caution">
    <text evidence="12">The sequence shown here is derived from an EMBL/GenBank/DDBJ whole genome shotgun (WGS) entry which is preliminary data.</text>
</comment>
<evidence type="ECO:0000256" key="2">
    <source>
        <dbReference type="ARBA" id="ARBA00022723"/>
    </source>
</evidence>
<dbReference type="GO" id="GO:0005634">
    <property type="term" value="C:nucleus"/>
    <property type="evidence" value="ECO:0007669"/>
    <property type="project" value="UniProtKB-SubCell"/>
</dbReference>
<comment type="subcellular location">
    <subcellularLocation>
        <location evidence="1">Nucleus</location>
    </subcellularLocation>
</comment>
<evidence type="ECO:0000313" key="12">
    <source>
        <dbReference type="EMBL" id="KAJ8540291.1"/>
    </source>
</evidence>
<keyword evidence="8" id="KW-0539">Nucleus</keyword>
<dbReference type="SMART" id="SM00355">
    <property type="entry name" value="ZnF_C2H2"/>
    <property type="match status" value="2"/>
</dbReference>